<name>A0A6G1ES42_9ORYZ</name>
<sequence>MEQTTGQERNGGWPGQKSTLAGPKCLSRQPPKGRPVGSRIRLICTGKINNPQRVTNLDSLEALGLAVFKVVLDLVAQISLPITGAGSSLLVGLRCCPLPLEWRRHHCTARFGHTRRQ</sequence>
<organism evidence="2 3">
    <name type="scientific">Oryza meyeriana var. granulata</name>
    <dbReference type="NCBI Taxonomy" id="110450"/>
    <lineage>
        <taxon>Eukaryota</taxon>
        <taxon>Viridiplantae</taxon>
        <taxon>Streptophyta</taxon>
        <taxon>Embryophyta</taxon>
        <taxon>Tracheophyta</taxon>
        <taxon>Spermatophyta</taxon>
        <taxon>Magnoliopsida</taxon>
        <taxon>Liliopsida</taxon>
        <taxon>Poales</taxon>
        <taxon>Poaceae</taxon>
        <taxon>BOP clade</taxon>
        <taxon>Oryzoideae</taxon>
        <taxon>Oryzeae</taxon>
        <taxon>Oryzinae</taxon>
        <taxon>Oryza</taxon>
        <taxon>Oryza meyeriana</taxon>
    </lineage>
</organism>
<gene>
    <name evidence="2" type="ORF">E2562_033498</name>
</gene>
<feature type="region of interest" description="Disordered" evidence="1">
    <location>
        <begin position="1"/>
        <end position="38"/>
    </location>
</feature>
<dbReference type="EMBL" id="SPHZ02000003">
    <property type="protein sequence ID" value="KAF0927450.1"/>
    <property type="molecule type" value="Genomic_DNA"/>
</dbReference>
<proteinExistence type="predicted"/>
<comment type="caution">
    <text evidence="2">The sequence shown here is derived from an EMBL/GenBank/DDBJ whole genome shotgun (WGS) entry which is preliminary data.</text>
</comment>
<evidence type="ECO:0000313" key="2">
    <source>
        <dbReference type="EMBL" id="KAF0927450.1"/>
    </source>
</evidence>
<evidence type="ECO:0000313" key="3">
    <source>
        <dbReference type="Proteomes" id="UP000479710"/>
    </source>
</evidence>
<dbReference type="Proteomes" id="UP000479710">
    <property type="component" value="Unassembled WGS sequence"/>
</dbReference>
<evidence type="ECO:0000256" key="1">
    <source>
        <dbReference type="SAM" id="MobiDB-lite"/>
    </source>
</evidence>
<dbReference type="AlphaFoldDB" id="A0A6G1ES42"/>
<accession>A0A6G1ES42</accession>
<protein>
    <submittedName>
        <fullName evidence="2">Uncharacterized protein</fullName>
    </submittedName>
</protein>
<keyword evidence="3" id="KW-1185">Reference proteome</keyword>
<reference evidence="2 3" key="1">
    <citation type="submission" date="2019-11" db="EMBL/GenBank/DDBJ databases">
        <title>Whole genome sequence of Oryza granulata.</title>
        <authorList>
            <person name="Li W."/>
        </authorList>
    </citation>
    <scope>NUCLEOTIDE SEQUENCE [LARGE SCALE GENOMIC DNA]</scope>
    <source>
        <strain evidence="3">cv. Menghai</strain>
        <tissue evidence="2">Leaf</tissue>
    </source>
</reference>